<dbReference type="NCBIfam" id="TIGR00797">
    <property type="entry name" value="matE"/>
    <property type="match status" value="1"/>
</dbReference>
<name>A0A1Y1YI14_9FUNG</name>
<dbReference type="EMBL" id="MCFE01000131">
    <property type="protein sequence ID" value="ORX97523.1"/>
    <property type="molecule type" value="Genomic_DNA"/>
</dbReference>
<organism evidence="7 8">
    <name type="scientific">Basidiobolus meristosporus CBS 931.73</name>
    <dbReference type="NCBI Taxonomy" id="1314790"/>
    <lineage>
        <taxon>Eukaryota</taxon>
        <taxon>Fungi</taxon>
        <taxon>Fungi incertae sedis</taxon>
        <taxon>Zoopagomycota</taxon>
        <taxon>Entomophthoromycotina</taxon>
        <taxon>Basidiobolomycetes</taxon>
        <taxon>Basidiobolales</taxon>
        <taxon>Basidiobolaceae</taxon>
        <taxon>Basidiobolus</taxon>
    </lineage>
</organism>
<reference evidence="7 8" key="1">
    <citation type="submission" date="2016-07" db="EMBL/GenBank/DDBJ databases">
        <title>Pervasive Adenine N6-methylation of Active Genes in Fungi.</title>
        <authorList>
            <consortium name="DOE Joint Genome Institute"/>
            <person name="Mondo S.J."/>
            <person name="Dannebaum R.O."/>
            <person name="Kuo R.C."/>
            <person name="Labutti K."/>
            <person name="Haridas S."/>
            <person name="Kuo A."/>
            <person name="Salamov A."/>
            <person name="Ahrendt S.R."/>
            <person name="Lipzen A."/>
            <person name="Sullivan W."/>
            <person name="Andreopoulos W.B."/>
            <person name="Clum A."/>
            <person name="Lindquist E."/>
            <person name="Daum C."/>
            <person name="Ramamoorthy G.K."/>
            <person name="Gryganskyi A."/>
            <person name="Culley D."/>
            <person name="Magnuson J.K."/>
            <person name="James T.Y."/>
            <person name="O'Malley M.A."/>
            <person name="Stajich J.E."/>
            <person name="Spatafora J.W."/>
            <person name="Visel A."/>
            <person name="Grigoriev I.V."/>
        </authorList>
    </citation>
    <scope>NUCLEOTIDE SEQUENCE [LARGE SCALE GENOMIC DNA]</scope>
    <source>
        <strain evidence="7 8">CBS 931.73</strain>
    </source>
</reference>
<feature type="transmembrane region" description="Helical" evidence="6">
    <location>
        <begin position="98"/>
        <end position="122"/>
    </location>
</feature>
<evidence type="ECO:0000256" key="1">
    <source>
        <dbReference type="ARBA" id="ARBA00004141"/>
    </source>
</evidence>
<dbReference type="InParanoid" id="A0A1Y1YI14"/>
<gene>
    <name evidence="7" type="ORF">K493DRAFT_369449</name>
</gene>
<dbReference type="CDD" id="cd13132">
    <property type="entry name" value="MATE_eukaryotic"/>
    <property type="match status" value="1"/>
</dbReference>
<feature type="transmembrane region" description="Helical" evidence="6">
    <location>
        <begin position="314"/>
        <end position="339"/>
    </location>
</feature>
<feature type="transmembrane region" description="Helical" evidence="6">
    <location>
        <begin position="284"/>
        <end position="302"/>
    </location>
</feature>
<feature type="transmembrane region" description="Helical" evidence="6">
    <location>
        <begin position="237"/>
        <end position="263"/>
    </location>
</feature>
<evidence type="ECO:0000313" key="7">
    <source>
        <dbReference type="EMBL" id="ORX97523.1"/>
    </source>
</evidence>
<protein>
    <submittedName>
        <fullName evidence="7">MATE efflux family protein</fullName>
    </submittedName>
</protein>
<accession>A0A1Y1YI14</accession>
<feature type="transmembrane region" description="Helical" evidence="6">
    <location>
        <begin position="181"/>
        <end position="198"/>
    </location>
</feature>
<feature type="transmembrane region" description="Helical" evidence="6">
    <location>
        <begin position="461"/>
        <end position="480"/>
    </location>
</feature>
<feature type="transmembrane region" description="Helical" evidence="6">
    <location>
        <begin position="143"/>
        <end position="161"/>
    </location>
</feature>
<keyword evidence="3 6" id="KW-0812">Transmembrane</keyword>
<comment type="similarity">
    <text evidence="2">Belongs to the multi antimicrobial extrusion (MATE) (TC 2.A.66.1) family.</text>
</comment>
<dbReference type="GO" id="GO:0015297">
    <property type="term" value="F:antiporter activity"/>
    <property type="evidence" value="ECO:0007669"/>
    <property type="project" value="InterPro"/>
</dbReference>
<evidence type="ECO:0000256" key="5">
    <source>
        <dbReference type="ARBA" id="ARBA00023136"/>
    </source>
</evidence>
<comment type="subcellular location">
    <subcellularLocation>
        <location evidence="1">Membrane</location>
        <topology evidence="1">Multi-pass membrane protein</topology>
    </subcellularLocation>
</comment>
<dbReference type="AlphaFoldDB" id="A0A1Y1YI14"/>
<dbReference type="GO" id="GO:0042910">
    <property type="term" value="F:xenobiotic transmembrane transporter activity"/>
    <property type="evidence" value="ECO:0007669"/>
    <property type="project" value="InterPro"/>
</dbReference>
<evidence type="ECO:0000256" key="6">
    <source>
        <dbReference type="SAM" id="Phobius"/>
    </source>
</evidence>
<keyword evidence="8" id="KW-1185">Reference proteome</keyword>
<sequence length="498" mass="53999">MSFESQLQDEIAKSQPVIYTTIENKALSASDESTSLLGRRASSDADPGNHLVEIRTEAFIILSKALPVLISALLSGVTRYGVVFSLGSLGTKELAACALGGVFEACTVISPFLGIITALETLCSQAHTASENKHVLGVYLQRAMLIQLTLLVPIAWCWAYTEQILVAMGQNPEIARLTGVFVIWSLPGVTATMLVECIKRYLNAQGIMRVSAYVSAVTAPVSLVLFYLLVIHPTTTLGFVGAPLAAGITNLLSLALYIAYTVFIEGSQGWGGFSSEAFRGWWDFMKLGFPGMIMISSELWAFETIALCASYLGTVALAAQTIIETTLMLFIMIPVGISISASNRVGNLLGSSQPYRAALVAKTSIGLGAMIGLLNCIFLWTLRDKWGYLYNRNEEVVLFASRILPVVALFQPVGSVCNGVLRGLGKQKVGAFIKLCSYYLIALPLGLLLTFHCGYGLKGLWLGLMIAYIVCFVMELSVIIRTNWNTEVMMCLYRLALV</sequence>
<dbReference type="InterPro" id="IPR045069">
    <property type="entry name" value="MATE_euk"/>
</dbReference>
<dbReference type="STRING" id="1314790.A0A1Y1YI14"/>
<keyword evidence="5 6" id="KW-0472">Membrane</keyword>
<feature type="transmembrane region" description="Helical" evidence="6">
    <location>
        <begin position="65"/>
        <end position="86"/>
    </location>
</feature>
<feature type="transmembrane region" description="Helical" evidence="6">
    <location>
        <begin position="436"/>
        <end position="455"/>
    </location>
</feature>
<evidence type="ECO:0000256" key="4">
    <source>
        <dbReference type="ARBA" id="ARBA00022989"/>
    </source>
</evidence>
<dbReference type="GO" id="GO:1990961">
    <property type="term" value="P:xenobiotic detoxification by transmembrane export across the plasma membrane"/>
    <property type="evidence" value="ECO:0007669"/>
    <property type="project" value="InterPro"/>
</dbReference>
<keyword evidence="4 6" id="KW-1133">Transmembrane helix</keyword>
<dbReference type="Proteomes" id="UP000193498">
    <property type="component" value="Unassembled WGS sequence"/>
</dbReference>
<dbReference type="InterPro" id="IPR002528">
    <property type="entry name" value="MATE_fam"/>
</dbReference>
<evidence type="ECO:0000256" key="3">
    <source>
        <dbReference type="ARBA" id="ARBA00022692"/>
    </source>
</evidence>
<comment type="caution">
    <text evidence="7">The sequence shown here is derived from an EMBL/GenBank/DDBJ whole genome shotgun (WGS) entry which is preliminary data.</text>
</comment>
<dbReference type="OrthoDB" id="2126698at2759"/>
<proteinExistence type="inferred from homology"/>
<evidence type="ECO:0000256" key="2">
    <source>
        <dbReference type="ARBA" id="ARBA00010199"/>
    </source>
</evidence>
<feature type="transmembrane region" description="Helical" evidence="6">
    <location>
        <begin position="210"/>
        <end position="231"/>
    </location>
</feature>
<dbReference type="GO" id="GO:0016020">
    <property type="term" value="C:membrane"/>
    <property type="evidence" value="ECO:0007669"/>
    <property type="project" value="UniProtKB-SubCell"/>
</dbReference>
<feature type="transmembrane region" description="Helical" evidence="6">
    <location>
        <begin position="359"/>
        <end position="382"/>
    </location>
</feature>
<dbReference type="PANTHER" id="PTHR11206">
    <property type="entry name" value="MULTIDRUG RESISTANCE PROTEIN"/>
    <property type="match status" value="1"/>
</dbReference>
<dbReference type="Pfam" id="PF01554">
    <property type="entry name" value="MatE"/>
    <property type="match status" value="2"/>
</dbReference>
<evidence type="ECO:0000313" key="8">
    <source>
        <dbReference type="Proteomes" id="UP000193498"/>
    </source>
</evidence>